<evidence type="ECO:0000313" key="5">
    <source>
        <dbReference type="EMBL" id="ACV28110.1"/>
    </source>
</evidence>
<dbReference type="PANTHER" id="PTHR21599:SF0">
    <property type="entry name" value="GLYCERATE KINASE"/>
    <property type="match status" value="1"/>
</dbReference>
<evidence type="ECO:0000256" key="1">
    <source>
        <dbReference type="ARBA" id="ARBA00006284"/>
    </source>
</evidence>
<keyword evidence="2 4" id="KW-0808">Transferase</keyword>
<dbReference type="PANTHER" id="PTHR21599">
    <property type="entry name" value="GLYCERATE KINASE"/>
    <property type="match status" value="1"/>
</dbReference>
<dbReference type="GO" id="GO:0031388">
    <property type="term" value="P:organic acid phosphorylation"/>
    <property type="evidence" value="ECO:0007669"/>
    <property type="project" value="UniProtKB-UniRule"/>
</dbReference>
<dbReference type="NCBIfam" id="TIGR00045">
    <property type="entry name" value="glycerate kinase"/>
    <property type="match status" value="1"/>
</dbReference>
<dbReference type="RefSeq" id="WP_012803529.1">
    <property type="nucleotide sequence ID" value="NC_013171.1"/>
</dbReference>
<dbReference type="InterPro" id="IPR036129">
    <property type="entry name" value="Glycerate_kinase_sf"/>
</dbReference>
<dbReference type="GO" id="GO:0008887">
    <property type="term" value="F:glycerate kinase activity"/>
    <property type="evidence" value="ECO:0007669"/>
    <property type="project" value="UniProtKB-UniRule"/>
</dbReference>
<dbReference type="InterPro" id="IPR004381">
    <property type="entry name" value="Glycerate_kinase"/>
</dbReference>
<evidence type="ECO:0000256" key="2">
    <source>
        <dbReference type="ARBA" id="ARBA00022679"/>
    </source>
</evidence>
<dbReference type="STRING" id="525919.Apre_0055"/>
<protein>
    <submittedName>
        <fullName evidence="5">Glycerate kinase</fullName>
        <ecNumber evidence="5">2.7.1.31</ecNumber>
    </submittedName>
</protein>
<dbReference type="Pfam" id="PF02595">
    <property type="entry name" value="Gly_kinase"/>
    <property type="match status" value="1"/>
</dbReference>
<keyword evidence="6" id="KW-1185">Reference proteome</keyword>
<dbReference type="Proteomes" id="UP000002294">
    <property type="component" value="Chromosome"/>
</dbReference>
<sequence length="367" mass="41316">MKTLIAIDTIKNFEDSVTMGRIFKEELSSKSYPIPFLDGGEGTIESMKFISKGDYHYVNVHNPLNEAITARYLLNDGFATIEMAESSGLSLLYKEDLDVMNASSLGLGEVFLDALDNGAESFYIGVGDSASNDMGMGMLYALGARFYDEDNNSLSPVAKNLAKVSRIDIDEIDQRFKKADIKIATSSEMTLFGENSFLENRAYRKGASDLDVARLFRGCENFMEKTAELLGIGHVDFPSLGSGGGCAWALFTYFKAKITEPMDYILEKIDFKDLIKDMDYLILGEDLSQFNAYSSINMAKLAKRYNDKIKIIFLHDGSNEDNYDARYFDYIYKYHIDNNLDRKTLLEKIRELAGEVNNKYLTSPEIS</sequence>
<dbReference type="PIRSF" id="PIRSF006078">
    <property type="entry name" value="GlxK"/>
    <property type="match status" value="1"/>
</dbReference>
<dbReference type="AlphaFoldDB" id="C7RF49"/>
<comment type="similarity">
    <text evidence="1 4">Belongs to the glycerate kinase type-1 family.</text>
</comment>
<dbReference type="HOGENOM" id="CLU_028255_1_0_9"/>
<dbReference type="InterPro" id="IPR018193">
    <property type="entry name" value="Glyc_kinase_flavodox-like_fold"/>
</dbReference>
<keyword evidence="3 4" id="KW-0418">Kinase</keyword>
<dbReference type="InterPro" id="IPR018197">
    <property type="entry name" value="Glycerate_kinase_RE-like"/>
</dbReference>
<dbReference type="eggNOG" id="COG1929">
    <property type="taxonomic scope" value="Bacteria"/>
</dbReference>
<dbReference type="OrthoDB" id="9774290at2"/>
<dbReference type="EC" id="2.7.1.31" evidence="5"/>
<dbReference type="Gene3D" id="3.90.1510.10">
    <property type="entry name" value="Glycerate kinase, domain 2"/>
    <property type="match status" value="1"/>
</dbReference>
<evidence type="ECO:0000256" key="3">
    <source>
        <dbReference type="ARBA" id="ARBA00022777"/>
    </source>
</evidence>
<dbReference type="Gene3D" id="3.40.50.10350">
    <property type="entry name" value="Glycerate kinase, domain 1"/>
    <property type="match status" value="1"/>
</dbReference>
<dbReference type="EMBL" id="CP001708">
    <property type="protein sequence ID" value="ACV28110.1"/>
    <property type="molecule type" value="Genomic_DNA"/>
</dbReference>
<evidence type="ECO:0000313" key="6">
    <source>
        <dbReference type="Proteomes" id="UP000002294"/>
    </source>
</evidence>
<dbReference type="KEGG" id="apr:Apre_0055"/>
<organism evidence="5 6">
    <name type="scientific">Anaerococcus prevotii (strain ATCC 9321 / DSM 20548 / JCM 6508 / NCTC 11806 / PC1)</name>
    <name type="common">Peptostreptococcus prevotii</name>
    <name type="synonym">Peptococcus prevotii</name>
    <dbReference type="NCBI Taxonomy" id="525919"/>
    <lineage>
        <taxon>Bacteria</taxon>
        <taxon>Bacillati</taxon>
        <taxon>Bacillota</taxon>
        <taxon>Tissierellia</taxon>
        <taxon>Tissierellales</taxon>
        <taxon>Peptoniphilaceae</taxon>
        <taxon>Anaerococcus</taxon>
    </lineage>
</organism>
<gene>
    <name evidence="5" type="ordered locus">Apre_0055</name>
</gene>
<accession>C7RF49</accession>
<name>C7RF49_ANAPD</name>
<dbReference type="SUPFAM" id="SSF110738">
    <property type="entry name" value="Glycerate kinase I"/>
    <property type="match status" value="1"/>
</dbReference>
<proteinExistence type="inferred from homology"/>
<reference evidence="5 6" key="1">
    <citation type="journal article" date="2009" name="Stand. Genomic Sci.">
        <title>Complete genome sequence of Anaerococcus prevotii type strain (PC1).</title>
        <authorList>
            <person name="Labutti K."/>
            <person name="Pukall R."/>
            <person name="Steenblock K."/>
            <person name="Glavina Del Rio T."/>
            <person name="Tice H."/>
            <person name="Copeland A."/>
            <person name="Cheng J.F."/>
            <person name="Lucas S."/>
            <person name="Chen F."/>
            <person name="Nolan M."/>
            <person name="Bruce D."/>
            <person name="Goodwin L."/>
            <person name="Pitluck S."/>
            <person name="Ivanova N."/>
            <person name="Mavromatis K."/>
            <person name="Ovchinnikova G."/>
            <person name="Pati A."/>
            <person name="Chen A."/>
            <person name="Palaniappan K."/>
            <person name="Land M."/>
            <person name="Hauser L."/>
            <person name="Chang Y.J."/>
            <person name="Jeffries C.D."/>
            <person name="Chain P."/>
            <person name="Saunders E."/>
            <person name="Brettin T."/>
            <person name="Detter J.C."/>
            <person name="Han C."/>
            <person name="Goker M."/>
            <person name="Bristow J."/>
            <person name="Eisen J.A."/>
            <person name="Markowitz V."/>
            <person name="Hugenholtz P."/>
            <person name="Kyrpides N.C."/>
            <person name="Klenk H.P."/>
            <person name="Lapidus A."/>
        </authorList>
    </citation>
    <scope>NUCLEOTIDE SEQUENCE [LARGE SCALE GENOMIC DNA]</scope>
    <source>
        <strain evidence="6">ATCC 9321 / DSM 20548 / JCM 6508 / NCTC 11806 / PC1</strain>
    </source>
</reference>
<evidence type="ECO:0000256" key="4">
    <source>
        <dbReference type="PIRNR" id="PIRNR006078"/>
    </source>
</evidence>